<dbReference type="Gene3D" id="3.40.190.10">
    <property type="entry name" value="Periplasmic binding protein-like II"/>
    <property type="match status" value="1"/>
</dbReference>
<name>A0A892ZG05_9NEIS</name>
<keyword evidence="4" id="KW-1185">Reference proteome</keyword>
<dbReference type="KEGG" id="ptes:JQU52_14640"/>
<dbReference type="InterPro" id="IPR001638">
    <property type="entry name" value="Solute-binding_3/MltF_N"/>
</dbReference>
<reference evidence="3" key="1">
    <citation type="submission" date="2021-02" db="EMBL/GenBank/DDBJ databases">
        <title>Neisseriaceae sp. 26B isolated from the cloaca of a Common Toad-headed Turtle (Mesoclemmys nasuta).</title>
        <authorList>
            <person name="Spergser J."/>
            <person name="Busse H.-J."/>
        </authorList>
    </citation>
    <scope>NUCLEOTIDE SEQUENCE</scope>
    <source>
        <strain evidence="3">26B</strain>
    </source>
</reference>
<keyword evidence="1" id="KW-0732">Signal</keyword>
<gene>
    <name evidence="3" type="ORF">JQU52_14640</name>
</gene>
<accession>A0A892ZG05</accession>
<dbReference type="SUPFAM" id="SSF53850">
    <property type="entry name" value="Periplasmic binding protein-like II"/>
    <property type="match status" value="1"/>
</dbReference>
<dbReference type="Proteomes" id="UP000653156">
    <property type="component" value="Chromosome"/>
</dbReference>
<proteinExistence type="predicted"/>
<dbReference type="PROSITE" id="PS51257">
    <property type="entry name" value="PROKAR_LIPOPROTEIN"/>
    <property type="match status" value="1"/>
</dbReference>
<feature type="signal peptide" evidence="1">
    <location>
        <begin position="1"/>
        <end position="24"/>
    </location>
</feature>
<evidence type="ECO:0000313" key="4">
    <source>
        <dbReference type="Proteomes" id="UP000653156"/>
    </source>
</evidence>
<dbReference type="Pfam" id="PF00497">
    <property type="entry name" value="SBP_bac_3"/>
    <property type="match status" value="1"/>
</dbReference>
<evidence type="ECO:0000256" key="1">
    <source>
        <dbReference type="SAM" id="SignalP"/>
    </source>
</evidence>
<organism evidence="3 4">
    <name type="scientific">Paralysiella testudinis</name>
    <dbReference type="NCBI Taxonomy" id="2809020"/>
    <lineage>
        <taxon>Bacteria</taxon>
        <taxon>Pseudomonadati</taxon>
        <taxon>Pseudomonadota</taxon>
        <taxon>Betaproteobacteria</taxon>
        <taxon>Neisseriales</taxon>
        <taxon>Neisseriaceae</taxon>
        <taxon>Paralysiella</taxon>
    </lineage>
</organism>
<dbReference type="RefSeq" id="WP_230339172.1">
    <property type="nucleotide sequence ID" value="NZ_CP069798.1"/>
</dbReference>
<dbReference type="EMBL" id="CP069798">
    <property type="protein sequence ID" value="QRQ81872.1"/>
    <property type="molecule type" value="Genomic_DNA"/>
</dbReference>
<evidence type="ECO:0000313" key="3">
    <source>
        <dbReference type="EMBL" id="QRQ81872.1"/>
    </source>
</evidence>
<feature type="chain" id="PRO_5034279152" evidence="1">
    <location>
        <begin position="25"/>
        <end position="83"/>
    </location>
</feature>
<sequence>MQFVKTSLVAIALSILLAACGQKAVQESTTQAASTPASAAANANTYLVATDATYAPFEFRDEQGLIVGYDIDLFECHCRRSRL</sequence>
<feature type="domain" description="Solute-binding protein family 3/N-terminal" evidence="2">
    <location>
        <begin position="48"/>
        <end position="78"/>
    </location>
</feature>
<protein>
    <submittedName>
        <fullName evidence="3">Transporter substrate-binding domain-containing protein</fullName>
    </submittedName>
</protein>
<dbReference type="AlphaFoldDB" id="A0A892ZG05"/>
<evidence type="ECO:0000259" key="2">
    <source>
        <dbReference type="Pfam" id="PF00497"/>
    </source>
</evidence>